<feature type="compositionally biased region" description="Pro residues" evidence="2">
    <location>
        <begin position="331"/>
        <end position="342"/>
    </location>
</feature>
<evidence type="ECO:0000256" key="1">
    <source>
        <dbReference type="ARBA" id="ARBA00006525"/>
    </source>
</evidence>
<dbReference type="InterPro" id="IPR041614">
    <property type="entry name" value="DprA_WH"/>
</dbReference>
<reference evidence="5 6" key="1">
    <citation type="submission" date="2019-08" db="EMBL/GenBank/DDBJ databases">
        <title>Hyperibacter terrae gen. nov., sp. nov. and Hyperibacter viscosus sp. nov., two new members in the family Rhodospirillaceae isolated from the rhizosphere of Hypericum perforatum.</title>
        <authorList>
            <person name="Noviana Z."/>
        </authorList>
    </citation>
    <scope>NUCLEOTIDE SEQUENCE [LARGE SCALE GENOMIC DNA]</scope>
    <source>
        <strain evidence="5 6">R5913</strain>
    </source>
</reference>
<dbReference type="PANTHER" id="PTHR43022:SF1">
    <property type="entry name" value="PROTEIN SMF"/>
    <property type="match status" value="1"/>
</dbReference>
<evidence type="ECO:0000313" key="6">
    <source>
        <dbReference type="Proteomes" id="UP000326202"/>
    </source>
</evidence>
<evidence type="ECO:0000256" key="2">
    <source>
        <dbReference type="SAM" id="MobiDB-lite"/>
    </source>
</evidence>
<feature type="domain" description="Smf/DprA SLOG" evidence="3">
    <location>
        <begin position="82"/>
        <end position="286"/>
    </location>
</feature>
<proteinExistence type="inferred from homology"/>
<dbReference type="InterPro" id="IPR036388">
    <property type="entry name" value="WH-like_DNA-bd_sf"/>
</dbReference>
<dbReference type="Gene3D" id="3.40.50.450">
    <property type="match status" value="1"/>
</dbReference>
<dbReference type="RefSeq" id="WP_151176719.1">
    <property type="nucleotide sequence ID" value="NZ_CP042906.1"/>
</dbReference>
<dbReference type="Pfam" id="PF02481">
    <property type="entry name" value="DNA_processg_A"/>
    <property type="match status" value="1"/>
</dbReference>
<accession>A0A5J6MJ85</accession>
<dbReference type="Pfam" id="PF17782">
    <property type="entry name" value="WHD_DprA"/>
    <property type="match status" value="1"/>
</dbReference>
<feature type="region of interest" description="Disordered" evidence="2">
    <location>
        <begin position="327"/>
        <end position="366"/>
    </location>
</feature>
<dbReference type="NCBIfam" id="TIGR00732">
    <property type="entry name" value="dprA"/>
    <property type="match status" value="1"/>
</dbReference>
<comment type="similarity">
    <text evidence="1">Belongs to the DprA/Smf family.</text>
</comment>
<sequence length="451" mass="46373">MQPAGKAALSDPERADRLRLARTFSIGPVTFRRLLDRFHSAAEALRALPELARASGAEILRPPSRAQAEDEIAALARLGGKFLALGEAGYPEPLAAIEDAPPLLSLRGDGALLLRPSIGVVGARNASVGGRKLAEELSRDLGAAGLVVVSGLARGIDAAAHQGALATGTIAVFAGGLDQVYPPEHDSLAQAILDQGGALISEMPLGTEPQARHFPRRNRLVSGLSRGVLVVEAALKSGSLTTARFALEQGREVMAVPGSPLDPRCRGTNQLLREGAGLVETAADALLHLGLDPELDLQPHSICAVPVTAGRAAGATLPAGSAGIVSIRTQLPPPAPESPLAPAPDRSDLPSGDGSQAASAEAGRAAQDLVKENRASLGTSDGLEPAGNGAAAAVEPTRKLAELLGSAPVSVDELVRRCQMSPPVLRAALLDFELAGRLERHPGDRVSLLSD</sequence>
<name>A0A5J6MJ85_9PROT</name>
<dbReference type="Gene3D" id="1.10.10.10">
    <property type="entry name" value="Winged helix-like DNA-binding domain superfamily/Winged helix DNA-binding domain"/>
    <property type="match status" value="1"/>
</dbReference>
<dbReference type="SUPFAM" id="SSF102405">
    <property type="entry name" value="MCP/YpsA-like"/>
    <property type="match status" value="1"/>
</dbReference>
<keyword evidence="6" id="KW-1185">Reference proteome</keyword>
<dbReference type="Proteomes" id="UP000326202">
    <property type="component" value="Chromosome"/>
</dbReference>
<evidence type="ECO:0000259" key="4">
    <source>
        <dbReference type="Pfam" id="PF17782"/>
    </source>
</evidence>
<dbReference type="KEGG" id="htq:FRZ44_16430"/>
<dbReference type="AlphaFoldDB" id="A0A5J6MJ85"/>
<dbReference type="GO" id="GO:0009294">
    <property type="term" value="P:DNA-mediated transformation"/>
    <property type="evidence" value="ECO:0007669"/>
    <property type="project" value="InterPro"/>
</dbReference>
<evidence type="ECO:0000259" key="3">
    <source>
        <dbReference type="Pfam" id="PF02481"/>
    </source>
</evidence>
<dbReference type="OrthoDB" id="9785707at2"/>
<organism evidence="5 6">
    <name type="scientific">Hypericibacter terrae</name>
    <dbReference type="NCBI Taxonomy" id="2602015"/>
    <lineage>
        <taxon>Bacteria</taxon>
        <taxon>Pseudomonadati</taxon>
        <taxon>Pseudomonadota</taxon>
        <taxon>Alphaproteobacteria</taxon>
        <taxon>Rhodospirillales</taxon>
        <taxon>Dongiaceae</taxon>
        <taxon>Hypericibacter</taxon>
    </lineage>
</organism>
<feature type="compositionally biased region" description="Low complexity" evidence="2">
    <location>
        <begin position="354"/>
        <end position="366"/>
    </location>
</feature>
<protein>
    <submittedName>
        <fullName evidence="5">Uncharacterized protein</fullName>
    </submittedName>
</protein>
<dbReference type="Pfam" id="PF21102">
    <property type="entry name" value="DprA_N"/>
    <property type="match status" value="1"/>
</dbReference>
<dbReference type="InterPro" id="IPR057666">
    <property type="entry name" value="DrpA_SLOG"/>
</dbReference>
<feature type="domain" description="DprA winged helix" evidence="4">
    <location>
        <begin position="389"/>
        <end position="443"/>
    </location>
</feature>
<dbReference type="EMBL" id="CP042906">
    <property type="protein sequence ID" value="QEX16350.1"/>
    <property type="molecule type" value="Genomic_DNA"/>
</dbReference>
<dbReference type="PANTHER" id="PTHR43022">
    <property type="entry name" value="PROTEIN SMF"/>
    <property type="match status" value="1"/>
</dbReference>
<gene>
    <name evidence="5" type="ORF">FRZ44_16430</name>
</gene>
<evidence type="ECO:0000313" key="5">
    <source>
        <dbReference type="EMBL" id="QEX16350.1"/>
    </source>
</evidence>
<dbReference type="InterPro" id="IPR003488">
    <property type="entry name" value="DprA"/>
</dbReference>